<accession>A0A6J4QWC4</accession>
<protein>
    <submittedName>
        <fullName evidence="1">Uncharacterized protein</fullName>
    </submittedName>
</protein>
<name>A0A6J4QWC4_9ACTN</name>
<organism evidence="1">
    <name type="scientific">uncultured Rubrobacteraceae bacterium</name>
    <dbReference type="NCBI Taxonomy" id="349277"/>
    <lineage>
        <taxon>Bacteria</taxon>
        <taxon>Bacillati</taxon>
        <taxon>Actinomycetota</taxon>
        <taxon>Rubrobacteria</taxon>
        <taxon>Rubrobacterales</taxon>
        <taxon>Rubrobacteraceae</taxon>
        <taxon>environmental samples</taxon>
    </lineage>
</organism>
<dbReference type="AlphaFoldDB" id="A0A6J4QWC4"/>
<gene>
    <name evidence="1" type="ORF">AVDCRST_MAG58-2223</name>
</gene>
<dbReference type="EMBL" id="CADCVF010000024">
    <property type="protein sequence ID" value="CAA9452551.1"/>
    <property type="molecule type" value="Genomic_DNA"/>
</dbReference>
<evidence type="ECO:0000313" key="1">
    <source>
        <dbReference type="EMBL" id="CAA9452551.1"/>
    </source>
</evidence>
<sequence length="108" mass="12564">MFCTTVSFLGEGQTVPYQERRSAIREGRYRTPDRQQQIRMREVLKDRFESIPVQVPRSEIEAMGVEIGLEDPAEAARIFDRLKGISWRGDYVRSEEGWVAAWVKEVIC</sequence>
<proteinExistence type="predicted"/>
<reference evidence="1" key="1">
    <citation type="submission" date="2020-02" db="EMBL/GenBank/DDBJ databases">
        <authorList>
            <person name="Meier V. D."/>
        </authorList>
    </citation>
    <scope>NUCLEOTIDE SEQUENCE</scope>
    <source>
        <strain evidence="1">AVDCRST_MAG58</strain>
    </source>
</reference>